<dbReference type="RefSeq" id="WP_316412778.1">
    <property type="nucleotide sequence ID" value="NZ_AP027080.1"/>
</dbReference>
<gene>
    <name evidence="4" type="ORF">METEAL_32810</name>
</gene>
<dbReference type="InterPro" id="IPR013166">
    <property type="entry name" value="Citrate_lyase_ligase_C"/>
</dbReference>
<dbReference type="Pfam" id="PF08218">
    <property type="entry name" value="Citrate_ly_lig"/>
    <property type="match status" value="1"/>
</dbReference>
<organism evidence="4 5">
    <name type="scientific">Mesoterricola silvestris</name>
    <dbReference type="NCBI Taxonomy" id="2927979"/>
    <lineage>
        <taxon>Bacteria</taxon>
        <taxon>Pseudomonadati</taxon>
        <taxon>Acidobacteriota</taxon>
        <taxon>Holophagae</taxon>
        <taxon>Holophagales</taxon>
        <taxon>Holophagaceae</taxon>
        <taxon>Mesoterricola</taxon>
    </lineage>
</organism>
<evidence type="ECO:0000313" key="4">
    <source>
        <dbReference type="EMBL" id="BDU74107.1"/>
    </source>
</evidence>
<dbReference type="KEGG" id="msil:METEAL_32810"/>
<dbReference type="SMART" id="SM00764">
    <property type="entry name" value="Citrate_ly_lig"/>
    <property type="match status" value="1"/>
</dbReference>
<dbReference type="Gene3D" id="3.40.50.620">
    <property type="entry name" value="HUPs"/>
    <property type="match status" value="1"/>
</dbReference>
<sequence>MFDQPTEREAQELIESLGLRFEPGVDDWAGFYDNGRLAACGARKGYVLKMLAIAPEFQGTDTLGALVTRLILSGLAAGHETLFLFTRPQTASTFEALNFRILATHGTAALLEHGPGFEAYLAAHPAAPGRNGAIVLNGNPFTLGHLHLAEHAARQVDRLYLFVVSEDCSVFPFAARLAMARAATAHLPNVTVLETSRYAVSAGTFPAYFLKRRDEAALAQMRLDLDLFAGRIAPAFSILRRFAGDEPLCPATRAYNEAMAEVLPGDGVAVSILPRFEAGGAPVSATRVREAFAAGDFQRLAALVPPSTLQFLRSDEARPIAGRLRSPLKGA</sequence>
<dbReference type="InterPro" id="IPR014729">
    <property type="entry name" value="Rossmann-like_a/b/a_fold"/>
</dbReference>
<proteinExistence type="predicted"/>
<dbReference type="PANTHER" id="PTHR40599:SF1">
    <property type="entry name" value="[CITRATE [PRO-3S]-LYASE] LIGASE"/>
    <property type="match status" value="1"/>
</dbReference>
<dbReference type="PANTHER" id="PTHR40599">
    <property type="entry name" value="[CITRATE [PRO-3S]-LYASE] LIGASE"/>
    <property type="match status" value="1"/>
</dbReference>
<reference evidence="5" key="1">
    <citation type="journal article" date="2023" name="Int. J. Syst. Evol. Microbiol.">
        <title>Mesoterricola silvestris gen. nov., sp. nov., Mesoterricola sediminis sp. nov., Geothrix oryzae sp. nov., Geothrix edaphica sp. nov., Geothrix rubra sp. nov., and Geothrix limicola sp. nov., six novel members of Acidobacteriota isolated from soils.</title>
        <authorList>
            <person name="Itoh H."/>
            <person name="Sugisawa Y."/>
            <person name="Mise K."/>
            <person name="Xu Z."/>
            <person name="Kuniyasu M."/>
            <person name="Ushijima N."/>
            <person name="Kawano K."/>
            <person name="Kobayashi E."/>
            <person name="Shiratori Y."/>
            <person name="Masuda Y."/>
            <person name="Senoo K."/>
        </authorList>
    </citation>
    <scope>NUCLEOTIDE SEQUENCE [LARGE SCALE GENOMIC DNA]</scope>
    <source>
        <strain evidence="5">W79</strain>
    </source>
</reference>
<dbReference type="InterPro" id="IPR005216">
    <property type="entry name" value="Citrate_lyase_ligase"/>
</dbReference>
<keyword evidence="4" id="KW-0436">Ligase</keyword>
<keyword evidence="1" id="KW-0547">Nucleotide-binding</keyword>
<dbReference type="GO" id="GO:0008771">
    <property type="term" value="F:[citrate (pro-3S)-lyase] ligase activity"/>
    <property type="evidence" value="ECO:0007669"/>
    <property type="project" value="InterPro"/>
</dbReference>
<evidence type="ECO:0000256" key="1">
    <source>
        <dbReference type="ARBA" id="ARBA00022741"/>
    </source>
</evidence>
<accession>A0AA48KB95</accession>
<feature type="domain" description="Citrate lyase ligase C-terminal" evidence="3">
    <location>
        <begin position="131"/>
        <end position="312"/>
    </location>
</feature>
<evidence type="ECO:0000313" key="5">
    <source>
        <dbReference type="Proteomes" id="UP001238179"/>
    </source>
</evidence>
<dbReference type="SUPFAM" id="SSF52374">
    <property type="entry name" value="Nucleotidylyl transferase"/>
    <property type="match status" value="1"/>
</dbReference>
<dbReference type="SUPFAM" id="SSF55729">
    <property type="entry name" value="Acyl-CoA N-acyltransferases (Nat)"/>
    <property type="match status" value="1"/>
</dbReference>
<evidence type="ECO:0000259" key="3">
    <source>
        <dbReference type="SMART" id="SM00764"/>
    </source>
</evidence>
<dbReference type="EMBL" id="AP027080">
    <property type="protein sequence ID" value="BDU74107.1"/>
    <property type="molecule type" value="Genomic_DNA"/>
</dbReference>
<dbReference type="AlphaFoldDB" id="A0AA48KB95"/>
<protein>
    <submittedName>
        <fullName evidence="4">[Citrate [pro-3S]-lyase] ligase</fullName>
    </submittedName>
</protein>
<evidence type="ECO:0000256" key="2">
    <source>
        <dbReference type="ARBA" id="ARBA00022840"/>
    </source>
</evidence>
<dbReference type="Proteomes" id="UP001238179">
    <property type="component" value="Chromosome"/>
</dbReference>
<dbReference type="InterPro" id="IPR016181">
    <property type="entry name" value="Acyl_CoA_acyltransferase"/>
</dbReference>
<keyword evidence="5" id="KW-1185">Reference proteome</keyword>
<keyword evidence="2" id="KW-0067">ATP-binding</keyword>
<name>A0AA48KB95_9BACT</name>
<dbReference type="GO" id="GO:0005524">
    <property type="term" value="F:ATP binding"/>
    <property type="evidence" value="ECO:0007669"/>
    <property type="project" value="UniProtKB-KW"/>
</dbReference>